<dbReference type="EMBL" id="JACJVR010000079">
    <property type="protein sequence ID" value="MBB6693829.1"/>
    <property type="molecule type" value="Genomic_DNA"/>
</dbReference>
<dbReference type="AlphaFoldDB" id="A0A841U235"/>
<accession>A0A841U235</accession>
<keyword evidence="11 17" id="KW-0472">Membrane</keyword>
<evidence type="ECO:0000256" key="13">
    <source>
        <dbReference type="ARBA" id="ARBA00023316"/>
    </source>
</evidence>
<keyword evidence="7 17" id="KW-0378">Hydrolase</keyword>
<evidence type="ECO:0000256" key="1">
    <source>
        <dbReference type="ARBA" id="ARBA00004651"/>
    </source>
</evidence>
<evidence type="ECO:0000313" key="19">
    <source>
        <dbReference type="Proteomes" id="UP000553776"/>
    </source>
</evidence>
<evidence type="ECO:0000256" key="10">
    <source>
        <dbReference type="ARBA" id="ARBA00022989"/>
    </source>
</evidence>
<evidence type="ECO:0000256" key="11">
    <source>
        <dbReference type="ARBA" id="ARBA00023136"/>
    </source>
</evidence>
<comment type="catalytic activity">
    <reaction evidence="16 17">
        <text>di-trans,octa-cis-undecaprenyl diphosphate + H2O = di-trans,octa-cis-undecaprenyl phosphate + phosphate + H(+)</text>
        <dbReference type="Rhea" id="RHEA:28094"/>
        <dbReference type="ChEBI" id="CHEBI:15377"/>
        <dbReference type="ChEBI" id="CHEBI:15378"/>
        <dbReference type="ChEBI" id="CHEBI:43474"/>
        <dbReference type="ChEBI" id="CHEBI:58405"/>
        <dbReference type="ChEBI" id="CHEBI:60392"/>
        <dbReference type="EC" id="3.6.1.27"/>
    </reaction>
</comment>
<dbReference type="NCBIfam" id="NF001390">
    <property type="entry name" value="PRK00281.1-4"/>
    <property type="match status" value="1"/>
</dbReference>
<feature type="transmembrane region" description="Helical" evidence="17">
    <location>
        <begin position="117"/>
        <end position="136"/>
    </location>
</feature>
<keyword evidence="5 17" id="KW-1003">Cell membrane</keyword>
<comment type="subcellular location">
    <subcellularLocation>
        <location evidence="1 17">Cell membrane</location>
        <topology evidence="1 17">Multi-pass membrane protein</topology>
    </subcellularLocation>
</comment>
<evidence type="ECO:0000256" key="4">
    <source>
        <dbReference type="ARBA" id="ARBA00021581"/>
    </source>
</evidence>
<feature type="transmembrane region" description="Helical" evidence="17">
    <location>
        <begin position="250"/>
        <end position="268"/>
    </location>
</feature>
<dbReference type="HAMAP" id="MF_01006">
    <property type="entry name" value="Undec_diphosphatase"/>
    <property type="match status" value="1"/>
</dbReference>
<evidence type="ECO:0000256" key="7">
    <source>
        <dbReference type="ARBA" id="ARBA00022801"/>
    </source>
</evidence>
<keyword evidence="10 17" id="KW-1133">Transmembrane helix</keyword>
<feature type="transmembrane region" description="Helical" evidence="17">
    <location>
        <begin position="86"/>
        <end position="105"/>
    </location>
</feature>
<dbReference type="Pfam" id="PF02673">
    <property type="entry name" value="BacA"/>
    <property type="match status" value="1"/>
</dbReference>
<sequence>MYDYICALILGAIEGLTEFLPVSSTGHMILFGDLLGFEGQAADTFKIVIQLGAVMAVLVLYWGRYMDILKGLVKFDFSSRSSRKKINAVHMILAMIPALVVYLVAKDFIKNDLFGSGPVLISLVAGGVLMIVAARVKRRITAEETDDISYGQAFGIGLFQCLALWPGFSRSGSTISGGMLLGTSQKAAADFTFMISVPVMLGATALDLWDSREFLTADDLVLFLIGFVTAFIVAMIAVVTFLKIIKRLRLEWFALYRFVIAILFYLLVMM</sequence>
<organism evidence="18 19">
    <name type="scientific">Cohnella xylanilytica</name>
    <dbReference type="NCBI Taxonomy" id="557555"/>
    <lineage>
        <taxon>Bacteria</taxon>
        <taxon>Bacillati</taxon>
        <taxon>Bacillota</taxon>
        <taxon>Bacilli</taxon>
        <taxon>Bacillales</taxon>
        <taxon>Paenibacillaceae</taxon>
        <taxon>Cohnella</taxon>
    </lineage>
</organism>
<evidence type="ECO:0000256" key="5">
    <source>
        <dbReference type="ARBA" id="ARBA00022475"/>
    </source>
</evidence>
<feature type="transmembrane region" description="Helical" evidence="17">
    <location>
        <begin position="188"/>
        <end position="209"/>
    </location>
</feature>
<keyword evidence="6 17" id="KW-0812">Transmembrane</keyword>
<evidence type="ECO:0000256" key="15">
    <source>
        <dbReference type="ARBA" id="ARBA00032932"/>
    </source>
</evidence>
<dbReference type="EC" id="3.6.1.27" evidence="3 17"/>
<keyword evidence="19" id="KW-1185">Reference proteome</keyword>
<keyword evidence="12 17" id="KW-0046">Antibiotic resistance</keyword>
<keyword evidence="13 17" id="KW-0961">Cell wall biogenesis/degradation</keyword>
<dbReference type="GO" id="GO:0009252">
    <property type="term" value="P:peptidoglycan biosynthetic process"/>
    <property type="evidence" value="ECO:0007669"/>
    <property type="project" value="UniProtKB-KW"/>
</dbReference>
<reference evidence="18 19" key="1">
    <citation type="submission" date="2020-08" db="EMBL/GenBank/DDBJ databases">
        <title>Cohnella phylogeny.</title>
        <authorList>
            <person name="Dunlap C."/>
        </authorList>
    </citation>
    <scope>NUCLEOTIDE SEQUENCE [LARGE SCALE GENOMIC DNA]</scope>
    <source>
        <strain evidence="18 19">DSM 25239</strain>
    </source>
</reference>
<evidence type="ECO:0000256" key="3">
    <source>
        <dbReference type="ARBA" id="ARBA00012374"/>
    </source>
</evidence>
<evidence type="ECO:0000256" key="12">
    <source>
        <dbReference type="ARBA" id="ARBA00023251"/>
    </source>
</evidence>
<protein>
    <recommendedName>
        <fullName evidence="4 17">Undecaprenyl-diphosphatase</fullName>
        <ecNumber evidence="3 17">3.6.1.27</ecNumber>
    </recommendedName>
    <alternativeName>
        <fullName evidence="15 17">Bacitracin resistance protein</fullName>
    </alternativeName>
    <alternativeName>
        <fullName evidence="14 17">Undecaprenyl pyrophosphate phosphatase</fullName>
    </alternativeName>
</protein>
<dbReference type="GO" id="GO:0008360">
    <property type="term" value="P:regulation of cell shape"/>
    <property type="evidence" value="ECO:0007669"/>
    <property type="project" value="UniProtKB-KW"/>
</dbReference>
<keyword evidence="8 17" id="KW-0133">Cell shape</keyword>
<evidence type="ECO:0000256" key="17">
    <source>
        <dbReference type="HAMAP-Rule" id="MF_01006"/>
    </source>
</evidence>
<dbReference type="NCBIfam" id="TIGR00753">
    <property type="entry name" value="undec_PP_bacA"/>
    <property type="match status" value="1"/>
</dbReference>
<evidence type="ECO:0000256" key="16">
    <source>
        <dbReference type="ARBA" id="ARBA00047594"/>
    </source>
</evidence>
<dbReference type="RefSeq" id="WP_185137801.1">
    <property type="nucleotide sequence ID" value="NZ_BORM01000021.1"/>
</dbReference>
<dbReference type="Proteomes" id="UP000553776">
    <property type="component" value="Unassembled WGS sequence"/>
</dbReference>
<dbReference type="InterPro" id="IPR003824">
    <property type="entry name" value="UppP"/>
</dbReference>
<evidence type="ECO:0000256" key="2">
    <source>
        <dbReference type="ARBA" id="ARBA00010621"/>
    </source>
</evidence>
<dbReference type="GO" id="GO:0005886">
    <property type="term" value="C:plasma membrane"/>
    <property type="evidence" value="ECO:0007669"/>
    <property type="project" value="UniProtKB-SubCell"/>
</dbReference>
<dbReference type="GO" id="GO:0071555">
    <property type="term" value="P:cell wall organization"/>
    <property type="evidence" value="ECO:0007669"/>
    <property type="project" value="UniProtKB-KW"/>
</dbReference>
<evidence type="ECO:0000256" key="9">
    <source>
        <dbReference type="ARBA" id="ARBA00022984"/>
    </source>
</evidence>
<evidence type="ECO:0000256" key="8">
    <source>
        <dbReference type="ARBA" id="ARBA00022960"/>
    </source>
</evidence>
<comment type="function">
    <text evidence="17">Catalyzes the dephosphorylation of undecaprenyl diphosphate (UPP). Confers resistance to bacitracin.</text>
</comment>
<dbReference type="GO" id="GO:0046677">
    <property type="term" value="P:response to antibiotic"/>
    <property type="evidence" value="ECO:0007669"/>
    <property type="project" value="UniProtKB-UniRule"/>
</dbReference>
<dbReference type="PANTHER" id="PTHR30622">
    <property type="entry name" value="UNDECAPRENYL-DIPHOSPHATASE"/>
    <property type="match status" value="1"/>
</dbReference>
<comment type="similarity">
    <text evidence="2 17">Belongs to the UppP family.</text>
</comment>
<evidence type="ECO:0000313" key="18">
    <source>
        <dbReference type="EMBL" id="MBB6693829.1"/>
    </source>
</evidence>
<dbReference type="GO" id="GO:0050380">
    <property type="term" value="F:undecaprenyl-diphosphatase activity"/>
    <property type="evidence" value="ECO:0007669"/>
    <property type="project" value="UniProtKB-UniRule"/>
</dbReference>
<evidence type="ECO:0000256" key="6">
    <source>
        <dbReference type="ARBA" id="ARBA00022692"/>
    </source>
</evidence>
<evidence type="ECO:0000256" key="14">
    <source>
        <dbReference type="ARBA" id="ARBA00032707"/>
    </source>
</evidence>
<comment type="caution">
    <text evidence="18">The sequence shown here is derived from an EMBL/GenBank/DDBJ whole genome shotgun (WGS) entry which is preliminary data.</text>
</comment>
<comment type="miscellaneous">
    <text evidence="17">Bacitracin is thought to be involved in the inhibition of peptidoglycan synthesis by sequestering undecaprenyl diphosphate, thereby reducing the pool of lipid carrier available.</text>
</comment>
<feature type="transmembrane region" description="Helical" evidence="17">
    <location>
        <begin position="47"/>
        <end position="65"/>
    </location>
</feature>
<dbReference type="PANTHER" id="PTHR30622:SF3">
    <property type="entry name" value="UNDECAPRENYL-DIPHOSPHATASE"/>
    <property type="match status" value="1"/>
</dbReference>
<gene>
    <name evidence="17" type="primary">uppP</name>
    <name evidence="18" type="ORF">H7B90_20740</name>
</gene>
<feature type="transmembrane region" description="Helical" evidence="17">
    <location>
        <begin position="221"/>
        <end position="244"/>
    </location>
</feature>
<keyword evidence="9 17" id="KW-0573">Peptidoglycan synthesis</keyword>
<dbReference type="NCBIfam" id="NF001389">
    <property type="entry name" value="PRK00281.1-2"/>
    <property type="match status" value="1"/>
</dbReference>
<feature type="transmembrane region" description="Helical" evidence="17">
    <location>
        <begin position="148"/>
        <end position="168"/>
    </location>
</feature>
<name>A0A841U235_9BACL</name>
<proteinExistence type="inferred from homology"/>